<organism evidence="1 2">
    <name type="scientific">Aspergillus tanneri</name>
    <dbReference type="NCBI Taxonomy" id="1220188"/>
    <lineage>
        <taxon>Eukaryota</taxon>
        <taxon>Fungi</taxon>
        <taxon>Dikarya</taxon>
        <taxon>Ascomycota</taxon>
        <taxon>Pezizomycotina</taxon>
        <taxon>Eurotiomycetes</taxon>
        <taxon>Eurotiomycetidae</taxon>
        <taxon>Eurotiales</taxon>
        <taxon>Aspergillaceae</taxon>
        <taxon>Aspergillus</taxon>
        <taxon>Aspergillus subgen. Circumdati</taxon>
    </lineage>
</organism>
<dbReference type="VEuPathDB" id="FungiDB:EYZ11_009156"/>
<dbReference type="EMBL" id="SOSA01000420">
    <property type="protein sequence ID" value="THC91388.1"/>
    <property type="molecule type" value="Genomic_DNA"/>
</dbReference>
<dbReference type="Proteomes" id="UP000308092">
    <property type="component" value="Unassembled WGS sequence"/>
</dbReference>
<protein>
    <submittedName>
        <fullName evidence="1">Uncharacterized protein</fullName>
    </submittedName>
</protein>
<comment type="caution">
    <text evidence="1">The sequence shown here is derived from an EMBL/GenBank/DDBJ whole genome shotgun (WGS) entry which is preliminary data.</text>
</comment>
<name>A0A4S3JAS9_9EURO</name>
<evidence type="ECO:0000313" key="2">
    <source>
        <dbReference type="Proteomes" id="UP000308092"/>
    </source>
</evidence>
<accession>A0A4S3JAS9</accession>
<sequence>MKPDLTEERKKRNAIFTEAAVCLGEWHGEIRIWRRAMRQKNNSRREGQDYPFNYRASIYVTCI</sequence>
<evidence type="ECO:0000313" key="1">
    <source>
        <dbReference type="EMBL" id="THC91388.1"/>
    </source>
</evidence>
<proteinExistence type="predicted"/>
<keyword evidence="2" id="KW-1185">Reference proteome</keyword>
<reference evidence="1 2" key="1">
    <citation type="submission" date="2019-03" db="EMBL/GenBank/DDBJ databases">
        <title>The genome sequence of a newly discovered highly antifungal drug resistant Aspergillus species, Aspergillus tanneri NIH 1004.</title>
        <authorList>
            <person name="Mounaud S."/>
            <person name="Singh I."/>
            <person name="Joardar V."/>
            <person name="Pakala S."/>
            <person name="Pakala S."/>
            <person name="Venepally P."/>
            <person name="Hoover J."/>
            <person name="Nierman W."/>
            <person name="Chung J."/>
            <person name="Losada L."/>
        </authorList>
    </citation>
    <scope>NUCLEOTIDE SEQUENCE [LARGE SCALE GENOMIC DNA]</scope>
    <source>
        <strain evidence="1 2">NIH1004</strain>
    </source>
</reference>
<dbReference type="AlphaFoldDB" id="A0A4S3JAS9"/>
<gene>
    <name evidence="1" type="ORF">EYZ11_009156</name>
</gene>